<gene>
    <name evidence="3" type="ORF">IAQ67_12840</name>
</gene>
<evidence type="ECO:0000259" key="2">
    <source>
        <dbReference type="Pfam" id="PF00248"/>
    </source>
</evidence>
<dbReference type="SUPFAM" id="SSF51430">
    <property type="entry name" value="NAD(P)-linked oxidoreductase"/>
    <property type="match status" value="1"/>
</dbReference>
<dbReference type="GO" id="GO:0016491">
    <property type="term" value="F:oxidoreductase activity"/>
    <property type="evidence" value="ECO:0007669"/>
    <property type="project" value="UniProtKB-KW"/>
</dbReference>
<reference evidence="3 4" key="1">
    <citation type="submission" date="2020-09" db="EMBL/GenBank/DDBJ databases">
        <title>Characterization of Paenibacillus peoriae strain ZF390 with broad-spectrum antimicrobial activity as a potential biocontrol agent.</title>
        <authorList>
            <person name="Li L."/>
            <person name="Zhao Y."/>
            <person name="Li B."/>
            <person name="Xie X."/>
        </authorList>
    </citation>
    <scope>NUCLEOTIDE SEQUENCE [LARGE SCALE GENOMIC DNA]</scope>
    <source>
        <strain evidence="3 4">ZF390</strain>
    </source>
</reference>
<keyword evidence="1" id="KW-0560">Oxidoreductase</keyword>
<accession>A0A7H0YFF3</accession>
<dbReference type="PANTHER" id="PTHR43364">
    <property type="entry name" value="NADH-SPECIFIC METHYLGLYOXAL REDUCTASE-RELATED"/>
    <property type="match status" value="1"/>
</dbReference>
<dbReference type="InterPro" id="IPR036812">
    <property type="entry name" value="NAD(P)_OxRdtase_dom_sf"/>
</dbReference>
<evidence type="ECO:0000256" key="1">
    <source>
        <dbReference type="ARBA" id="ARBA00023002"/>
    </source>
</evidence>
<dbReference type="AlphaFoldDB" id="A0A7H0YFF3"/>
<dbReference type="InterPro" id="IPR023210">
    <property type="entry name" value="NADP_OxRdtase_dom"/>
</dbReference>
<dbReference type="PANTHER" id="PTHR43364:SF4">
    <property type="entry name" value="NAD(P)-LINKED OXIDOREDUCTASE SUPERFAMILY PROTEIN"/>
    <property type="match status" value="1"/>
</dbReference>
<dbReference type="GO" id="GO:0005829">
    <property type="term" value="C:cytosol"/>
    <property type="evidence" value="ECO:0007669"/>
    <property type="project" value="UniProtKB-ARBA"/>
</dbReference>
<feature type="domain" description="NADP-dependent oxidoreductase" evidence="2">
    <location>
        <begin position="31"/>
        <end position="326"/>
    </location>
</feature>
<dbReference type="FunFam" id="3.20.20.100:FF:000004">
    <property type="entry name" value="Oxidoreductase, aldo/keto reductase"/>
    <property type="match status" value="1"/>
</dbReference>
<dbReference type="Pfam" id="PF00248">
    <property type="entry name" value="Aldo_ket_red"/>
    <property type="match status" value="1"/>
</dbReference>
<dbReference type="Proteomes" id="UP000516384">
    <property type="component" value="Chromosome"/>
</dbReference>
<protein>
    <submittedName>
        <fullName evidence="3">Aldo/keto reductase</fullName>
    </submittedName>
</protein>
<sequence>MKNCKIKNSKAYNPYAQNQIAIGKTGLKAFKLGFGAGVVGTSMMYPKVDDTLSRQLIRTALAKGINFIDTAFLYGMGHSEELIGEAIRDYGGREHLVISTKASSNPQFNQGHLEVDNSPAALRKAVDDSLMRLQTDYVDIFFLHFPDSRTPLAEAADTLAELKKSGKIKAIGASNLSFEQLQAFNADKHLDVLQAEYSLLVRHAEADVIPYCLEHEISLIPFFPLASGLLAGKYKKDDVFNDTSRMNNPLFQKEAFLANLERVDRFKVFAKDKGVDPAQIALAWLLTRPAVDLIISGATKPDQIESNLQTLGVRLTSDELKQLDILLNQDNLFTE</sequence>
<proteinExistence type="predicted"/>
<organism evidence="3 4">
    <name type="scientific">Paenibacillus peoriae</name>
    <dbReference type="NCBI Taxonomy" id="59893"/>
    <lineage>
        <taxon>Bacteria</taxon>
        <taxon>Bacillati</taxon>
        <taxon>Bacillota</taxon>
        <taxon>Bacilli</taxon>
        <taxon>Bacillales</taxon>
        <taxon>Paenibacillaceae</taxon>
        <taxon>Paenibacillus</taxon>
    </lineage>
</organism>
<evidence type="ECO:0000313" key="4">
    <source>
        <dbReference type="Proteomes" id="UP000516384"/>
    </source>
</evidence>
<dbReference type="EMBL" id="CP061172">
    <property type="protein sequence ID" value="QNR69811.1"/>
    <property type="molecule type" value="Genomic_DNA"/>
</dbReference>
<dbReference type="Gene3D" id="3.20.20.100">
    <property type="entry name" value="NADP-dependent oxidoreductase domain"/>
    <property type="match status" value="1"/>
</dbReference>
<name>A0A7H0YFF3_9BACL</name>
<dbReference type="InterPro" id="IPR050523">
    <property type="entry name" value="AKR_Detox_Biosynth"/>
</dbReference>
<dbReference type="RefSeq" id="WP_190299401.1">
    <property type="nucleotide sequence ID" value="NZ_CP061172.1"/>
</dbReference>
<evidence type="ECO:0000313" key="3">
    <source>
        <dbReference type="EMBL" id="QNR69811.1"/>
    </source>
</evidence>